<proteinExistence type="predicted"/>
<reference evidence="3" key="1">
    <citation type="submission" date="2016-06" db="EMBL/GenBank/DDBJ databases">
        <title>Draft Genome sequence of the fungus Inonotus baumii.</title>
        <authorList>
            <person name="Zhu H."/>
            <person name="Lin W."/>
        </authorList>
    </citation>
    <scope>NUCLEOTIDE SEQUENCE</scope>
    <source>
        <strain evidence="3">821</strain>
    </source>
</reference>
<evidence type="ECO:0000313" key="3">
    <source>
        <dbReference type="EMBL" id="OCB86065.1"/>
    </source>
</evidence>
<gene>
    <name evidence="3" type="ORF">A7U60_g6963</name>
</gene>
<dbReference type="EMBL" id="LNZH02000205">
    <property type="protein sequence ID" value="OCB86065.1"/>
    <property type="molecule type" value="Genomic_DNA"/>
</dbReference>
<keyword evidence="4" id="KW-1185">Reference proteome</keyword>
<organism evidence="3 4">
    <name type="scientific">Sanghuangporus baumii</name>
    <name type="common">Phellinus baumii</name>
    <dbReference type="NCBI Taxonomy" id="108892"/>
    <lineage>
        <taxon>Eukaryota</taxon>
        <taxon>Fungi</taxon>
        <taxon>Dikarya</taxon>
        <taxon>Basidiomycota</taxon>
        <taxon>Agaricomycotina</taxon>
        <taxon>Agaricomycetes</taxon>
        <taxon>Hymenochaetales</taxon>
        <taxon>Hymenochaetaceae</taxon>
        <taxon>Sanghuangporus</taxon>
    </lineage>
</organism>
<feature type="transmembrane region" description="Helical" evidence="1">
    <location>
        <begin position="96"/>
        <end position="117"/>
    </location>
</feature>
<accession>A0A9Q5HU69</accession>
<name>A0A9Q5HU69_SANBA</name>
<dbReference type="Pfam" id="PF12430">
    <property type="entry name" value="ABA_GPCR"/>
    <property type="match status" value="1"/>
</dbReference>
<dbReference type="AlphaFoldDB" id="A0A9Q5HU69"/>
<feature type="transmembrane region" description="Helical" evidence="1">
    <location>
        <begin position="129"/>
        <end position="149"/>
    </location>
</feature>
<keyword evidence="1" id="KW-0472">Membrane</keyword>
<feature type="transmembrane region" description="Helical" evidence="1">
    <location>
        <begin position="178"/>
        <end position="200"/>
    </location>
</feature>
<dbReference type="OrthoDB" id="264392at2759"/>
<sequence>MDRNLEEMRNLYANSRYDRTLQGRIIRWAGFLFALYCAFRTLSCILDTLSPFQSSSNDISSEESKSSYTDLIAHFLTYLVSLLPFVYLNAGGISAIARQVSLGLVGIIILSSVRFVLRAVSRILKITSQNLGASLLLLILAQLMGTYLLSTLVQLRTAFPPKNADSSNVFSTLPSYEVFGAAFDYSYLLSAFATVAYLWLDERINSGGSHFGE</sequence>
<evidence type="ECO:0000256" key="1">
    <source>
        <dbReference type="SAM" id="Phobius"/>
    </source>
</evidence>
<dbReference type="InterPro" id="IPR025969">
    <property type="entry name" value="ABA_GPCR_dom"/>
</dbReference>
<dbReference type="PANTHER" id="PTHR15948">
    <property type="entry name" value="G-PROTEIN COUPLED RECEPTOR 89-RELATED"/>
    <property type="match status" value="1"/>
</dbReference>
<comment type="caution">
    <text evidence="3">The sequence shown here is derived from an EMBL/GenBank/DDBJ whole genome shotgun (WGS) entry which is preliminary data.</text>
</comment>
<dbReference type="PANTHER" id="PTHR15948:SF0">
    <property type="entry name" value="GOLGI PH REGULATOR A-RELATED"/>
    <property type="match status" value="1"/>
</dbReference>
<protein>
    <recommendedName>
        <fullName evidence="2">Abscisic acid G-protein coupled receptor-like domain-containing protein</fullName>
    </recommendedName>
</protein>
<feature type="domain" description="Abscisic acid G-protein coupled receptor-like" evidence="2">
    <location>
        <begin position="17"/>
        <end position="202"/>
    </location>
</feature>
<keyword evidence="1" id="KW-0812">Transmembrane</keyword>
<evidence type="ECO:0000313" key="4">
    <source>
        <dbReference type="Proteomes" id="UP000757232"/>
    </source>
</evidence>
<evidence type="ECO:0000259" key="2">
    <source>
        <dbReference type="Pfam" id="PF12430"/>
    </source>
</evidence>
<dbReference type="Proteomes" id="UP000757232">
    <property type="component" value="Unassembled WGS sequence"/>
</dbReference>
<feature type="transmembrane region" description="Helical" evidence="1">
    <location>
        <begin position="25"/>
        <end position="50"/>
    </location>
</feature>
<keyword evidence="1" id="KW-1133">Transmembrane helix</keyword>
<dbReference type="InterPro" id="IPR015672">
    <property type="entry name" value="GPHR/GTG"/>
</dbReference>